<dbReference type="PRINTS" id="PR01021">
    <property type="entry name" value="OMPADOMAIN"/>
</dbReference>
<evidence type="ECO:0000313" key="7">
    <source>
        <dbReference type="Proteomes" id="UP000198510"/>
    </source>
</evidence>
<dbReference type="Gene3D" id="3.30.1330.60">
    <property type="entry name" value="OmpA-like domain"/>
    <property type="match status" value="1"/>
</dbReference>
<dbReference type="Proteomes" id="UP000198510">
    <property type="component" value="Unassembled WGS sequence"/>
</dbReference>
<proteinExistence type="predicted"/>
<keyword evidence="3" id="KW-0998">Cell outer membrane</keyword>
<protein>
    <submittedName>
        <fullName evidence="6">WD40-like Beta Propeller Repeat</fullName>
    </submittedName>
</protein>
<dbReference type="PROSITE" id="PS51123">
    <property type="entry name" value="OMPA_2"/>
    <property type="match status" value="1"/>
</dbReference>
<feature type="domain" description="OmpA-like" evidence="5">
    <location>
        <begin position="536"/>
        <end position="655"/>
    </location>
</feature>
<sequence>MNSKPSVWFFSAVVVFFLTGQAWAQEKKMNGINVSTAGRDTLFENYDFRFPHLYEGGVELRYYNPKALSKIARLEKKEKWEQVLPLLEDYVGKFRIGNFYKDTQLLWRLGQLYERLGQVGKAKAIYRLTLKHHRGAITRIKLHYDSLTELDRDYFIPLDYYYELVEYRKTIDTLRPPRGVLLNMGDVVNSYSDDYAPTLNAANDVLLFSSKRNQKGVLQKTVNEDIFISRKDEFGWSEAEPFTDINSPYNEGSAVLSPDGANLYFVRCESREGYGDCDIFVADRQEDGSYGNIRNLGPSVNSQGWDSQPALSHSGDTLYFASDRLGGFGLSDIYYTVRKRGGLWSPARNLGPVINTRNSEVSPFIHHKHNVLYFSSNGHLVNFGNFDIYKSYYRRGRWTEPRNIGPLVNGIGSENYFTIDSESKNLFYARSEDQMNNLDLFSFPLPMGAQPLADTRLSGILTDSVTGKPFGGIVSIVDLDNGIEVAPKALRKDGSFDFDLINNNNYLLIIQGEEFFRIEQQFRLNGDTLIKAKAESILSKKIRFTSIEFEQGKADILMDMYSDLDALYDFLIDNPAFGLKISGHTDSVGDREKNQDLSQRRAEAIKLYLIADGRIDPDRIEAIGYGSERPIVTPERTEEDRRTNRRVEFQLIPLGN</sequence>
<dbReference type="SUPFAM" id="SSF103088">
    <property type="entry name" value="OmpA-like"/>
    <property type="match status" value="1"/>
</dbReference>
<dbReference type="InterPro" id="IPR006665">
    <property type="entry name" value="OmpA-like"/>
</dbReference>
<dbReference type="Gene3D" id="2.120.10.30">
    <property type="entry name" value="TolB, C-terminal domain"/>
    <property type="match status" value="1"/>
</dbReference>
<name>A0A1G9LJ80_9BACT</name>
<gene>
    <name evidence="6" type="ORF">SAMN05421823_10764</name>
</gene>
<comment type="subcellular location">
    <subcellularLocation>
        <location evidence="1">Cell outer membrane</location>
    </subcellularLocation>
</comment>
<reference evidence="6 7" key="1">
    <citation type="submission" date="2016-10" db="EMBL/GenBank/DDBJ databases">
        <authorList>
            <person name="de Groot N.N."/>
        </authorList>
    </citation>
    <scope>NUCLEOTIDE SEQUENCE [LARGE SCALE GENOMIC DNA]</scope>
    <source>
        <strain evidence="6 7">DSM 25186</strain>
    </source>
</reference>
<dbReference type="Pfam" id="PF07676">
    <property type="entry name" value="PD40"/>
    <property type="match status" value="3"/>
</dbReference>
<keyword evidence="7" id="KW-1185">Reference proteome</keyword>
<dbReference type="PANTHER" id="PTHR30329:SF21">
    <property type="entry name" value="LIPOPROTEIN YIAD-RELATED"/>
    <property type="match status" value="1"/>
</dbReference>
<dbReference type="PANTHER" id="PTHR30329">
    <property type="entry name" value="STATOR ELEMENT OF FLAGELLAR MOTOR COMPLEX"/>
    <property type="match status" value="1"/>
</dbReference>
<keyword evidence="2 4" id="KW-0472">Membrane</keyword>
<dbReference type="STRING" id="1075417.SAMN05421823_10764"/>
<evidence type="ECO:0000256" key="1">
    <source>
        <dbReference type="ARBA" id="ARBA00004442"/>
    </source>
</evidence>
<dbReference type="Pfam" id="PF00691">
    <property type="entry name" value="OmpA"/>
    <property type="match status" value="1"/>
</dbReference>
<evidence type="ECO:0000313" key="6">
    <source>
        <dbReference type="EMBL" id="SDL61897.1"/>
    </source>
</evidence>
<dbReference type="InterPro" id="IPR011659">
    <property type="entry name" value="WD40"/>
</dbReference>
<dbReference type="EMBL" id="FNFO01000007">
    <property type="protein sequence ID" value="SDL61897.1"/>
    <property type="molecule type" value="Genomic_DNA"/>
</dbReference>
<dbReference type="InterPro" id="IPR006664">
    <property type="entry name" value="OMP_bac"/>
</dbReference>
<evidence type="ECO:0000259" key="5">
    <source>
        <dbReference type="PROSITE" id="PS51123"/>
    </source>
</evidence>
<dbReference type="InterPro" id="IPR050330">
    <property type="entry name" value="Bact_OuterMem_StrucFunc"/>
</dbReference>
<dbReference type="AlphaFoldDB" id="A0A1G9LJ80"/>
<evidence type="ECO:0000256" key="3">
    <source>
        <dbReference type="ARBA" id="ARBA00023237"/>
    </source>
</evidence>
<dbReference type="CDD" id="cd07185">
    <property type="entry name" value="OmpA_C-like"/>
    <property type="match status" value="1"/>
</dbReference>
<dbReference type="SUPFAM" id="SSF82171">
    <property type="entry name" value="DPP6 N-terminal domain-like"/>
    <property type="match status" value="1"/>
</dbReference>
<dbReference type="InterPro" id="IPR011042">
    <property type="entry name" value="6-blade_b-propeller_TolB-like"/>
</dbReference>
<evidence type="ECO:0000256" key="2">
    <source>
        <dbReference type="ARBA" id="ARBA00023136"/>
    </source>
</evidence>
<dbReference type="InterPro" id="IPR036737">
    <property type="entry name" value="OmpA-like_sf"/>
</dbReference>
<organism evidence="6 7">
    <name type="scientific">Catalinimonas alkaloidigena</name>
    <dbReference type="NCBI Taxonomy" id="1075417"/>
    <lineage>
        <taxon>Bacteria</taxon>
        <taxon>Pseudomonadati</taxon>
        <taxon>Bacteroidota</taxon>
        <taxon>Cytophagia</taxon>
        <taxon>Cytophagales</taxon>
        <taxon>Catalimonadaceae</taxon>
        <taxon>Catalinimonas</taxon>
    </lineage>
</organism>
<dbReference type="GO" id="GO:0009279">
    <property type="term" value="C:cell outer membrane"/>
    <property type="evidence" value="ECO:0007669"/>
    <property type="project" value="UniProtKB-SubCell"/>
</dbReference>
<accession>A0A1G9LJ80</accession>
<evidence type="ECO:0000256" key="4">
    <source>
        <dbReference type="PROSITE-ProRule" id="PRU00473"/>
    </source>
</evidence>